<dbReference type="EMBL" id="CP127845">
    <property type="protein sequence ID" value="WMY85522.1"/>
    <property type="molecule type" value="Genomic_DNA"/>
</dbReference>
<evidence type="ECO:0000259" key="4">
    <source>
        <dbReference type="PROSITE" id="PS50042"/>
    </source>
</evidence>
<dbReference type="InterPro" id="IPR000644">
    <property type="entry name" value="CBS_dom"/>
</dbReference>
<evidence type="ECO:0000259" key="5">
    <source>
        <dbReference type="PROSITE" id="PS51371"/>
    </source>
</evidence>
<organism evidence="6 7">
    <name type="scientific">Pseudomonas shirazica</name>
    <dbReference type="NCBI Taxonomy" id="1940636"/>
    <lineage>
        <taxon>Bacteria</taxon>
        <taxon>Pseudomonadati</taxon>
        <taxon>Pseudomonadota</taxon>
        <taxon>Gammaproteobacteria</taxon>
        <taxon>Pseudomonadales</taxon>
        <taxon>Pseudomonadaceae</taxon>
        <taxon>Pseudomonas</taxon>
    </lineage>
</organism>
<dbReference type="InterPro" id="IPR005105">
    <property type="entry name" value="GlnD_Uridyltrans_N"/>
</dbReference>
<dbReference type="CDD" id="cd17771">
    <property type="entry name" value="CBS_pair_CAP-ED_NT_Pol-beta-like_DUF294_assoc"/>
    <property type="match status" value="1"/>
</dbReference>
<accession>A0ABY9SQZ2</accession>
<evidence type="ECO:0000256" key="1">
    <source>
        <dbReference type="ARBA" id="ARBA00023122"/>
    </source>
</evidence>
<feature type="domain" description="CBS" evidence="5">
    <location>
        <begin position="248"/>
        <end position="306"/>
    </location>
</feature>
<dbReference type="Gene3D" id="3.10.580.10">
    <property type="entry name" value="CBS-domain"/>
    <property type="match status" value="1"/>
</dbReference>
<dbReference type="PROSITE" id="PS50042">
    <property type="entry name" value="CNMP_BINDING_3"/>
    <property type="match status" value="1"/>
</dbReference>
<dbReference type="InterPro" id="IPR051257">
    <property type="entry name" value="Diverse_CBS-Domain"/>
</dbReference>
<feature type="domain" description="CBS" evidence="5">
    <location>
        <begin position="183"/>
        <end position="240"/>
    </location>
</feature>
<dbReference type="Pfam" id="PF00571">
    <property type="entry name" value="CBS"/>
    <property type="match status" value="2"/>
</dbReference>
<evidence type="ECO:0000313" key="6">
    <source>
        <dbReference type="EMBL" id="WMY85522.1"/>
    </source>
</evidence>
<name>A0ABY9SQZ2_9PSED</name>
<dbReference type="InterPro" id="IPR046342">
    <property type="entry name" value="CBS_dom_sf"/>
</dbReference>
<dbReference type="InterPro" id="IPR018490">
    <property type="entry name" value="cNMP-bd_dom_sf"/>
</dbReference>
<dbReference type="Proteomes" id="UP001258940">
    <property type="component" value="Chromosome"/>
</dbReference>
<reference evidence="6 7" key="1">
    <citation type="journal article" date="2023" name="J Bioinform Genom">
        <title>Complete genome sequence of the bacterium Pseudomonas shirazica hy376 from natural waters of algiers.</title>
        <authorList>
            <person name="Haffaressas Y."/>
            <person name="Seghouani N."/>
            <person name="Arzamasceva V.O."/>
            <person name="Tepeeva A.N."/>
            <person name="Vasilenko O.V."/>
        </authorList>
    </citation>
    <scope>NUCLEOTIDE SEQUENCE [LARGE SCALE GENOMIC DNA]</scope>
    <source>
        <strain evidence="6 7">HY376</strain>
    </source>
</reference>
<dbReference type="Pfam" id="PF10335">
    <property type="entry name" value="DUF294_C"/>
    <property type="match status" value="1"/>
</dbReference>
<dbReference type="Pfam" id="PF03445">
    <property type="entry name" value="DUF294"/>
    <property type="match status" value="1"/>
</dbReference>
<dbReference type="SUPFAM" id="SSF54631">
    <property type="entry name" value="CBS-domain pair"/>
    <property type="match status" value="1"/>
</dbReference>
<evidence type="ECO:0000256" key="3">
    <source>
        <dbReference type="SAM" id="MobiDB-lite"/>
    </source>
</evidence>
<proteinExistence type="predicted"/>
<feature type="region of interest" description="Disordered" evidence="3">
    <location>
        <begin position="595"/>
        <end position="614"/>
    </location>
</feature>
<gene>
    <name evidence="6" type="ORF">QR297_01070</name>
</gene>
<protein>
    <submittedName>
        <fullName evidence="6">Nucleotidyltransferase substrate binding domain-containing protein</fullName>
    </submittedName>
</protein>
<dbReference type="PANTHER" id="PTHR43080:SF2">
    <property type="entry name" value="CBS DOMAIN-CONTAINING PROTEIN"/>
    <property type="match status" value="1"/>
</dbReference>
<dbReference type="RefSeq" id="WP_309672047.1">
    <property type="nucleotide sequence ID" value="NZ_CP127845.1"/>
</dbReference>
<dbReference type="SUPFAM" id="SSF51206">
    <property type="entry name" value="cAMP-binding domain-like"/>
    <property type="match status" value="1"/>
</dbReference>
<dbReference type="SMART" id="SM00116">
    <property type="entry name" value="CBS"/>
    <property type="match status" value="2"/>
</dbReference>
<dbReference type="InterPro" id="IPR014710">
    <property type="entry name" value="RmlC-like_jellyroll"/>
</dbReference>
<feature type="domain" description="Cyclic nucleotide-binding" evidence="4">
    <location>
        <begin position="31"/>
        <end position="136"/>
    </location>
</feature>
<evidence type="ECO:0000313" key="7">
    <source>
        <dbReference type="Proteomes" id="UP001258940"/>
    </source>
</evidence>
<keyword evidence="1 2" id="KW-0129">CBS domain</keyword>
<sequence>MSKKDAYSQAGRTAVLQNIQGTLQFLQRFPPFNQMEHSHLAYLVEQCQLRFYASGESIVKPADGPVEHFYIVKQGRVVGERQHLVKPGVETTFEITSGECFPLAALLGERATRTEHLAGEDTFCLQLNKAAFIRVFSMSEVFRDFALRGVSSLLDQVNQQVRQRAVETLGTQYSLNTPLGELAMRHPVVCSPETPLRDAVRLMHEQQVGSIVVVDQQRYPTGIFTLRDLRQVVAAADADLGAPIARHMTAQPFYLSPQASAFDAAMAMTERHIAHVCLVENQRLCGVVSERDLFSLQRVDLVHLARTIRHAPRLDTLVSLRGEISQLVERMLAHGASSTQITQIITLLNDHTVCRVIELALAERGDPGVPFSWLCFGSEGRQEQTLHTDQDNGILFEAADSIEADAIRARLLPLAQYINQCLAQCGFTLCKGNVMAGNPELCLSRIEWARRFASFVREASPENLLGSSIYFDLRVVWGDEQGCEQLRQGLLEQVADNRIFQRMMADNALRQRPPVGRLREFVLTRQGNDKAATLDLKVQGLTPFVDGARLLALANGIGACNTLERLRQLVAKGVIEALDGAAYEEAYHFIQQTRMQQHQRQTRDNLPYSNRLDPDSLNHLDRRILRESLRQAQRLQSSLALRYQL</sequence>
<evidence type="ECO:0000256" key="2">
    <source>
        <dbReference type="PROSITE-ProRule" id="PRU00703"/>
    </source>
</evidence>
<dbReference type="InterPro" id="IPR018821">
    <property type="entry name" value="DUF294_put_nucleoTrafse_sb-bd"/>
</dbReference>
<dbReference type="PANTHER" id="PTHR43080">
    <property type="entry name" value="CBS DOMAIN-CONTAINING PROTEIN CBSX3, MITOCHONDRIAL"/>
    <property type="match status" value="1"/>
</dbReference>
<dbReference type="CDD" id="cd05401">
    <property type="entry name" value="NT_GlnE_GlnD_like"/>
    <property type="match status" value="1"/>
</dbReference>
<dbReference type="InterPro" id="IPR000595">
    <property type="entry name" value="cNMP-bd_dom"/>
</dbReference>
<dbReference type="Gene3D" id="2.60.120.10">
    <property type="entry name" value="Jelly Rolls"/>
    <property type="match status" value="1"/>
</dbReference>
<keyword evidence="7" id="KW-1185">Reference proteome</keyword>
<dbReference type="PROSITE" id="PS51371">
    <property type="entry name" value="CBS"/>
    <property type="match status" value="2"/>
</dbReference>